<keyword evidence="1" id="KW-0378">Hydrolase</keyword>
<evidence type="ECO:0000313" key="4">
    <source>
        <dbReference type="Proteomes" id="UP000479000"/>
    </source>
</evidence>
<reference evidence="3 4" key="1">
    <citation type="submission" date="2020-02" db="EMBL/GenBank/DDBJ databases">
        <authorList>
            <person name="Ferguson B K."/>
        </authorList>
    </citation>
    <scope>NUCLEOTIDE SEQUENCE [LARGE SCALE GENOMIC DNA]</scope>
</reference>
<dbReference type="PROSITE" id="PS00383">
    <property type="entry name" value="TYR_PHOSPHATASE_1"/>
    <property type="match status" value="1"/>
</dbReference>
<organism evidence="3 4">
    <name type="scientific">Nesidiocoris tenuis</name>
    <dbReference type="NCBI Taxonomy" id="355587"/>
    <lineage>
        <taxon>Eukaryota</taxon>
        <taxon>Metazoa</taxon>
        <taxon>Ecdysozoa</taxon>
        <taxon>Arthropoda</taxon>
        <taxon>Hexapoda</taxon>
        <taxon>Insecta</taxon>
        <taxon>Pterygota</taxon>
        <taxon>Neoptera</taxon>
        <taxon>Paraneoptera</taxon>
        <taxon>Hemiptera</taxon>
        <taxon>Heteroptera</taxon>
        <taxon>Panheteroptera</taxon>
        <taxon>Cimicomorpha</taxon>
        <taxon>Miridae</taxon>
        <taxon>Dicyphina</taxon>
        <taxon>Nesidiocoris</taxon>
    </lineage>
</organism>
<proteinExistence type="predicted"/>
<protein>
    <recommendedName>
        <fullName evidence="2">Tyrosine specific protein phosphatases domain-containing protein</fullName>
    </recommendedName>
</protein>
<dbReference type="InterPro" id="IPR029021">
    <property type="entry name" value="Prot-tyrosine_phosphatase-like"/>
</dbReference>
<dbReference type="PROSITE" id="PS50056">
    <property type="entry name" value="TYR_PHOSPHATASE_2"/>
    <property type="match status" value="1"/>
</dbReference>
<dbReference type="PANTHER" id="PTHR23339">
    <property type="entry name" value="TYROSINE SPECIFIC PROTEIN PHOSPHATASE AND DUAL SPECIFICITY PROTEIN PHOSPHATASE"/>
    <property type="match status" value="1"/>
</dbReference>
<dbReference type="AlphaFoldDB" id="A0A6H5HGZ5"/>
<dbReference type="InterPro" id="IPR057023">
    <property type="entry name" value="PTP-SAK"/>
</dbReference>
<feature type="domain" description="Tyrosine specific protein phosphatases" evidence="2">
    <location>
        <begin position="1"/>
        <end position="51"/>
    </location>
</feature>
<dbReference type="EMBL" id="CADCXU010028822">
    <property type="protein sequence ID" value="CAB0015243.1"/>
    <property type="molecule type" value="Genomic_DNA"/>
</dbReference>
<dbReference type="InterPro" id="IPR000387">
    <property type="entry name" value="Tyr_Pase_dom"/>
</dbReference>
<feature type="non-terminal residue" evidence="3">
    <location>
        <position position="1"/>
    </location>
</feature>
<dbReference type="Pfam" id="PF22784">
    <property type="entry name" value="PTP-SAK"/>
    <property type="match status" value="1"/>
</dbReference>
<gene>
    <name evidence="3" type="ORF">NTEN_LOCUS19592</name>
</gene>
<name>A0A6H5HGZ5_9HEMI</name>
<evidence type="ECO:0000256" key="1">
    <source>
        <dbReference type="ARBA" id="ARBA00022801"/>
    </source>
</evidence>
<accession>A0A6H5HGZ5</accession>
<dbReference type="InterPro" id="IPR016130">
    <property type="entry name" value="Tyr_Pase_AS"/>
</dbReference>
<dbReference type="OrthoDB" id="19045at2759"/>
<evidence type="ECO:0000259" key="2">
    <source>
        <dbReference type="PROSITE" id="PS50056"/>
    </source>
</evidence>
<dbReference type="Proteomes" id="UP000479000">
    <property type="component" value="Unassembled WGS sequence"/>
</dbReference>
<keyword evidence="4" id="KW-1185">Reference proteome</keyword>
<dbReference type="GO" id="GO:0016791">
    <property type="term" value="F:phosphatase activity"/>
    <property type="evidence" value="ECO:0007669"/>
    <property type="project" value="UniProtKB-ARBA"/>
</dbReference>
<evidence type="ECO:0000313" key="3">
    <source>
        <dbReference type="EMBL" id="CAB0015243.1"/>
    </source>
</evidence>
<sequence>AVGVHCRLGKGRSGVMAACYLVRFFDQLPEVAVTNIRLLQPGAIETLGQERSVREYYEYIRDEEPEKIDEVDRWIRAIPRPYWDHKPRPRIPIWEYNY</sequence>
<dbReference type="Gene3D" id="3.90.190.10">
    <property type="entry name" value="Protein tyrosine phosphatase superfamily"/>
    <property type="match status" value="1"/>
</dbReference>
<dbReference type="SUPFAM" id="SSF52799">
    <property type="entry name" value="(Phosphotyrosine protein) phosphatases II"/>
    <property type="match status" value="1"/>
</dbReference>
<dbReference type="InterPro" id="IPR050561">
    <property type="entry name" value="PTP"/>
</dbReference>